<evidence type="ECO:0000256" key="3">
    <source>
        <dbReference type="ARBA" id="ARBA00022832"/>
    </source>
</evidence>
<feature type="region of interest" description="Disordered" evidence="8">
    <location>
        <begin position="84"/>
        <end position="103"/>
    </location>
</feature>
<dbReference type="Gene3D" id="2.40.50.100">
    <property type="match status" value="1"/>
</dbReference>
<evidence type="ECO:0000256" key="8">
    <source>
        <dbReference type="SAM" id="MobiDB-lite"/>
    </source>
</evidence>
<organism evidence="10 11">
    <name type="scientific">Daucus carota subsp. sativus</name>
    <name type="common">Carrot</name>
    <dbReference type="NCBI Taxonomy" id="79200"/>
    <lineage>
        <taxon>Eukaryota</taxon>
        <taxon>Viridiplantae</taxon>
        <taxon>Streptophyta</taxon>
        <taxon>Embryophyta</taxon>
        <taxon>Tracheophyta</taxon>
        <taxon>Spermatophyta</taxon>
        <taxon>Magnoliopsida</taxon>
        <taxon>eudicotyledons</taxon>
        <taxon>Gunneridae</taxon>
        <taxon>Pentapetalae</taxon>
        <taxon>asterids</taxon>
        <taxon>campanulids</taxon>
        <taxon>Apiales</taxon>
        <taxon>Apiaceae</taxon>
        <taxon>Apioideae</taxon>
        <taxon>Scandiceae</taxon>
        <taxon>Daucinae</taxon>
        <taxon>Daucus</taxon>
        <taxon>Daucus sect. Daucus</taxon>
    </lineage>
</organism>
<feature type="region of interest" description="Disordered" evidence="8">
    <location>
        <begin position="166"/>
        <end position="208"/>
    </location>
</feature>
<evidence type="ECO:0000256" key="2">
    <source>
        <dbReference type="ARBA" id="ARBA00022516"/>
    </source>
</evidence>
<dbReference type="InterPro" id="IPR011053">
    <property type="entry name" value="Single_hybrid_motif"/>
</dbReference>
<feature type="domain" description="Lipoyl-binding" evidence="9">
    <location>
        <begin position="206"/>
        <end position="282"/>
    </location>
</feature>
<evidence type="ECO:0000256" key="4">
    <source>
        <dbReference type="ARBA" id="ARBA00023098"/>
    </source>
</evidence>
<dbReference type="PRINTS" id="PR01071">
    <property type="entry name" value="ACOABIOTINCC"/>
</dbReference>
<dbReference type="InterPro" id="IPR001249">
    <property type="entry name" value="AcCoA_biotinCC"/>
</dbReference>
<dbReference type="GO" id="GO:0006633">
    <property type="term" value="P:fatty acid biosynthetic process"/>
    <property type="evidence" value="ECO:0007669"/>
    <property type="project" value="UniProtKB-KW"/>
</dbReference>
<keyword evidence="7" id="KW-0150">Chloroplast</keyword>
<dbReference type="PROSITE" id="PS50968">
    <property type="entry name" value="BIOTINYL_LIPOYL"/>
    <property type="match status" value="1"/>
</dbReference>
<name>A0AAF1BBR3_DAUCS</name>
<comment type="pathway">
    <text evidence="1 7">Lipid metabolism; fatty acid biosynthesis.</text>
</comment>
<feature type="compositionally biased region" description="Low complexity" evidence="8">
    <location>
        <begin position="180"/>
        <end position="208"/>
    </location>
</feature>
<reference evidence="10" key="1">
    <citation type="journal article" date="2016" name="Nat. Genet.">
        <title>A high-quality carrot genome assembly provides new insights into carotenoid accumulation and asterid genome evolution.</title>
        <authorList>
            <person name="Iorizzo M."/>
            <person name="Ellison S."/>
            <person name="Senalik D."/>
            <person name="Zeng P."/>
            <person name="Satapoomin P."/>
            <person name="Huang J."/>
            <person name="Bowman M."/>
            <person name="Iovene M."/>
            <person name="Sanseverino W."/>
            <person name="Cavagnaro P."/>
            <person name="Yildiz M."/>
            <person name="Macko-Podgorni A."/>
            <person name="Moranska E."/>
            <person name="Grzebelus E."/>
            <person name="Grzebelus D."/>
            <person name="Ashrafi H."/>
            <person name="Zheng Z."/>
            <person name="Cheng S."/>
            <person name="Spooner D."/>
            <person name="Van Deynze A."/>
            <person name="Simon P."/>
        </authorList>
    </citation>
    <scope>NUCLEOTIDE SEQUENCE</scope>
    <source>
        <tissue evidence="10">Leaf</tissue>
    </source>
</reference>
<evidence type="ECO:0000256" key="6">
    <source>
        <dbReference type="ARBA" id="ARBA00023267"/>
    </source>
</evidence>
<dbReference type="InterPro" id="IPR050537">
    <property type="entry name" value="2-oxoacid_dehydrogenase"/>
</dbReference>
<evidence type="ECO:0000256" key="7">
    <source>
        <dbReference type="RuleBase" id="RU364072"/>
    </source>
</evidence>
<reference evidence="10" key="2">
    <citation type="submission" date="2022-03" db="EMBL/GenBank/DDBJ databases">
        <title>Draft title - Genomic analysis of global carrot germplasm unveils the trajectory of domestication and the origin of high carotenoid orange carrot.</title>
        <authorList>
            <person name="Iorizzo M."/>
            <person name="Ellison S."/>
            <person name="Senalik D."/>
            <person name="Macko-Podgorni A."/>
            <person name="Grzebelus D."/>
            <person name="Bostan H."/>
            <person name="Rolling W."/>
            <person name="Curaba J."/>
            <person name="Simon P."/>
        </authorList>
    </citation>
    <scope>NUCLEOTIDE SEQUENCE</scope>
    <source>
        <tissue evidence="10">Leaf</tissue>
    </source>
</reference>
<dbReference type="NCBIfam" id="TIGR00531">
    <property type="entry name" value="BCCP"/>
    <property type="match status" value="1"/>
</dbReference>
<evidence type="ECO:0000256" key="5">
    <source>
        <dbReference type="ARBA" id="ARBA00023160"/>
    </source>
</evidence>
<dbReference type="InterPro" id="IPR000089">
    <property type="entry name" value="Biotin_lipoyl"/>
</dbReference>
<proteinExistence type="predicted"/>
<dbReference type="GO" id="GO:0009317">
    <property type="term" value="C:acetyl-CoA carboxylase complex"/>
    <property type="evidence" value="ECO:0007669"/>
    <property type="project" value="InterPro"/>
</dbReference>
<dbReference type="FunFam" id="2.40.50.100:FF:000003">
    <property type="entry name" value="Acetyl-CoA carboxylase biotin carboxyl carrier protein"/>
    <property type="match status" value="1"/>
</dbReference>
<gene>
    <name evidence="10" type="ORF">DCAR_0729870</name>
</gene>
<dbReference type="SUPFAM" id="SSF51230">
    <property type="entry name" value="Single hybrid motif"/>
    <property type="match status" value="1"/>
</dbReference>
<comment type="subcellular location">
    <subcellularLocation>
        <location evidence="7">Plastid</location>
        <location evidence="7">Chloroplast</location>
    </subcellularLocation>
</comment>
<comment type="function">
    <text evidence="7">This protein is a component of the acetyl coenzyme A carboxylase complex; first, biotin carboxylase catalyzes the carboxylation of the carrier protein and then the transcarboxylase transfers the carboxyl group to form malonyl-CoA.</text>
</comment>
<dbReference type="AlphaFoldDB" id="A0AAF1BBR3"/>
<dbReference type="PANTHER" id="PTHR43416:SF4">
    <property type="entry name" value="BIOTIN CARBOXYL CARRIER PROTEIN OF ACETYL-COA CARBOXYLASE 2, CHLOROPLASTIC"/>
    <property type="match status" value="1"/>
</dbReference>
<keyword evidence="3 7" id="KW-0276">Fatty acid metabolism</keyword>
<keyword evidence="6 7" id="KW-0092">Biotin</keyword>
<protein>
    <recommendedName>
        <fullName evidence="7">Biotin carboxyl carrier protein of acetyl-CoA carboxylase</fullName>
    </recommendedName>
</protein>
<evidence type="ECO:0000313" key="10">
    <source>
        <dbReference type="EMBL" id="WOH10401.1"/>
    </source>
</evidence>
<dbReference type="GO" id="GO:0003989">
    <property type="term" value="F:acetyl-CoA carboxylase activity"/>
    <property type="evidence" value="ECO:0007669"/>
    <property type="project" value="InterPro"/>
</dbReference>
<keyword evidence="7" id="KW-0934">Plastid</keyword>
<dbReference type="PROSITE" id="PS00188">
    <property type="entry name" value="BIOTIN"/>
    <property type="match status" value="1"/>
</dbReference>
<evidence type="ECO:0000313" key="11">
    <source>
        <dbReference type="Proteomes" id="UP000077755"/>
    </source>
</evidence>
<dbReference type="GO" id="GO:0009507">
    <property type="term" value="C:chloroplast"/>
    <property type="evidence" value="ECO:0007669"/>
    <property type="project" value="UniProtKB-SubCell"/>
</dbReference>
<keyword evidence="11" id="KW-1185">Reference proteome</keyword>
<dbReference type="Proteomes" id="UP000077755">
    <property type="component" value="Chromosome 7"/>
</dbReference>
<keyword evidence="2 7" id="KW-0444">Lipid biosynthesis</keyword>
<keyword evidence="4 7" id="KW-0443">Lipid metabolism</keyword>
<dbReference type="InterPro" id="IPR001882">
    <property type="entry name" value="Biotin_BS"/>
</dbReference>
<evidence type="ECO:0000259" key="9">
    <source>
        <dbReference type="PROSITE" id="PS50968"/>
    </source>
</evidence>
<evidence type="ECO:0000256" key="1">
    <source>
        <dbReference type="ARBA" id="ARBA00005194"/>
    </source>
</evidence>
<sequence length="283" mass="30168">MASFSVPCPKICALAANLQLGQSKPNHSSVAFRPDSVSNRTFLSGSSLHSSSSILSLQASNRNKHDVLRVSDQLNAVSIEKPSKSVVVPETEPEKSTKKSSFQDAIPDASAITAFMDQVADLIELVDSRDIMELQLKQENCEVLIRKKEALPQPPAAPYVMMQSPSHQIVAPPQSPPAQAPQSSAKQSASPPAASAPPAAAPKSSHPPMKCPMAGTFYRCPSPGSPPFVQVGDKVQKGQVICIIEAMKLMNEIEAEQTGTIVDILVEDGKPVSVDLPLFVIEP</sequence>
<dbReference type="EMBL" id="CP093349">
    <property type="protein sequence ID" value="WOH10401.1"/>
    <property type="molecule type" value="Genomic_DNA"/>
</dbReference>
<dbReference type="CDD" id="cd06850">
    <property type="entry name" value="biotinyl_domain"/>
    <property type="match status" value="1"/>
</dbReference>
<keyword evidence="5 7" id="KW-0275">Fatty acid biosynthesis</keyword>
<dbReference type="Pfam" id="PF00364">
    <property type="entry name" value="Biotin_lipoyl"/>
    <property type="match status" value="1"/>
</dbReference>
<dbReference type="PANTHER" id="PTHR43416">
    <property type="entry name" value="DIHYDROLIPOYLLYSINE-RESIDUE SUCCINYLTRANSFERASE COMPONENT OF 2-OXOGLUTARATE DEHYDROGENASE COMPLEX, MITOCHONDRIAL-RELATED"/>
    <property type="match status" value="1"/>
</dbReference>
<accession>A0AAF1BBR3</accession>